<reference evidence="2 3" key="1">
    <citation type="submission" date="2019-03" db="EMBL/GenBank/DDBJ databases">
        <title>First draft genome of Liparis tanakae, snailfish: a comprehensive survey of snailfish specific genes.</title>
        <authorList>
            <person name="Kim W."/>
            <person name="Song I."/>
            <person name="Jeong J.-H."/>
            <person name="Kim D."/>
            <person name="Kim S."/>
            <person name="Ryu S."/>
            <person name="Song J.Y."/>
            <person name="Lee S.K."/>
        </authorList>
    </citation>
    <scope>NUCLEOTIDE SEQUENCE [LARGE SCALE GENOMIC DNA]</scope>
    <source>
        <tissue evidence="2">Muscle</tissue>
    </source>
</reference>
<evidence type="ECO:0000256" key="1">
    <source>
        <dbReference type="SAM" id="MobiDB-lite"/>
    </source>
</evidence>
<dbReference type="EMBL" id="SRLO01000199">
    <property type="protein sequence ID" value="TNN67702.1"/>
    <property type="molecule type" value="Genomic_DNA"/>
</dbReference>
<evidence type="ECO:0000313" key="2">
    <source>
        <dbReference type="EMBL" id="TNN67702.1"/>
    </source>
</evidence>
<gene>
    <name evidence="2" type="ORF">EYF80_022018</name>
</gene>
<sequence>MLLGAVAPYGREEKQEKINASERPLIGFRLTDTHTHTLLRRKTSRASEWHESLAGDEHFMESEPAALTLKERCIMGSTWTWAAFQSVVTLRRTCSDSRQHMMLNLSRERHTLDPRTSASATSKADYGLRSV</sequence>
<evidence type="ECO:0000313" key="3">
    <source>
        <dbReference type="Proteomes" id="UP000314294"/>
    </source>
</evidence>
<protein>
    <submittedName>
        <fullName evidence="2">Uncharacterized protein</fullName>
    </submittedName>
</protein>
<keyword evidence="3" id="KW-1185">Reference proteome</keyword>
<comment type="caution">
    <text evidence="2">The sequence shown here is derived from an EMBL/GenBank/DDBJ whole genome shotgun (WGS) entry which is preliminary data.</text>
</comment>
<dbReference type="AlphaFoldDB" id="A0A4Z2HSB0"/>
<organism evidence="2 3">
    <name type="scientific">Liparis tanakae</name>
    <name type="common">Tanaka's snailfish</name>
    <dbReference type="NCBI Taxonomy" id="230148"/>
    <lineage>
        <taxon>Eukaryota</taxon>
        <taxon>Metazoa</taxon>
        <taxon>Chordata</taxon>
        <taxon>Craniata</taxon>
        <taxon>Vertebrata</taxon>
        <taxon>Euteleostomi</taxon>
        <taxon>Actinopterygii</taxon>
        <taxon>Neopterygii</taxon>
        <taxon>Teleostei</taxon>
        <taxon>Neoteleostei</taxon>
        <taxon>Acanthomorphata</taxon>
        <taxon>Eupercaria</taxon>
        <taxon>Perciformes</taxon>
        <taxon>Cottioidei</taxon>
        <taxon>Cottales</taxon>
        <taxon>Liparidae</taxon>
        <taxon>Liparis</taxon>
    </lineage>
</organism>
<dbReference type="Proteomes" id="UP000314294">
    <property type="component" value="Unassembled WGS sequence"/>
</dbReference>
<accession>A0A4Z2HSB0</accession>
<feature type="region of interest" description="Disordered" evidence="1">
    <location>
        <begin position="109"/>
        <end position="131"/>
    </location>
</feature>
<name>A0A4Z2HSB0_9TELE</name>
<proteinExistence type="predicted"/>